<evidence type="ECO:0000313" key="2">
    <source>
        <dbReference type="EMBL" id="TKA57574.1"/>
    </source>
</evidence>
<feature type="region of interest" description="Disordered" evidence="1">
    <location>
        <begin position="515"/>
        <end position="550"/>
    </location>
</feature>
<name>A0A4U0W5I8_9PEZI</name>
<feature type="compositionally biased region" description="Polar residues" evidence="1">
    <location>
        <begin position="802"/>
        <end position="814"/>
    </location>
</feature>
<feature type="compositionally biased region" description="Low complexity" evidence="1">
    <location>
        <begin position="106"/>
        <end position="117"/>
    </location>
</feature>
<feature type="compositionally biased region" description="Low complexity" evidence="1">
    <location>
        <begin position="16"/>
        <end position="37"/>
    </location>
</feature>
<feature type="compositionally biased region" description="Polar residues" evidence="1">
    <location>
        <begin position="186"/>
        <end position="199"/>
    </location>
</feature>
<feature type="region of interest" description="Disordered" evidence="1">
    <location>
        <begin position="769"/>
        <end position="976"/>
    </location>
</feature>
<dbReference type="Proteomes" id="UP000309340">
    <property type="component" value="Unassembled WGS sequence"/>
</dbReference>
<gene>
    <name evidence="2" type="ORF">B0A55_13036</name>
</gene>
<organism evidence="2 3">
    <name type="scientific">Friedmanniomyces simplex</name>
    <dbReference type="NCBI Taxonomy" id="329884"/>
    <lineage>
        <taxon>Eukaryota</taxon>
        <taxon>Fungi</taxon>
        <taxon>Dikarya</taxon>
        <taxon>Ascomycota</taxon>
        <taxon>Pezizomycotina</taxon>
        <taxon>Dothideomycetes</taxon>
        <taxon>Dothideomycetidae</taxon>
        <taxon>Mycosphaerellales</taxon>
        <taxon>Teratosphaeriaceae</taxon>
        <taxon>Friedmanniomyces</taxon>
    </lineage>
</organism>
<feature type="region of interest" description="Disordered" evidence="1">
    <location>
        <begin position="1014"/>
        <end position="1055"/>
    </location>
</feature>
<feature type="region of interest" description="Disordered" evidence="1">
    <location>
        <begin position="1"/>
        <end position="202"/>
    </location>
</feature>
<reference evidence="2 3" key="1">
    <citation type="submission" date="2017-03" db="EMBL/GenBank/DDBJ databases">
        <title>Genomes of endolithic fungi from Antarctica.</title>
        <authorList>
            <person name="Coleine C."/>
            <person name="Masonjones S."/>
            <person name="Stajich J.E."/>
        </authorList>
    </citation>
    <scope>NUCLEOTIDE SEQUENCE [LARGE SCALE GENOMIC DNA]</scope>
    <source>
        <strain evidence="2 3">CCFEE 5184</strain>
    </source>
</reference>
<keyword evidence="3" id="KW-1185">Reference proteome</keyword>
<feature type="region of interest" description="Disordered" evidence="1">
    <location>
        <begin position="386"/>
        <end position="413"/>
    </location>
</feature>
<dbReference type="AlphaFoldDB" id="A0A4U0W5I8"/>
<comment type="caution">
    <text evidence="2">The sequence shown here is derived from an EMBL/GenBank/DDBJ whole genome shotgun (WGS) entry which is preliminary data.</text>
</comment>
<feature type="compositionally biased region" description="Gly residues" evidence="1">
    <location>
        <begin position="1040"/>
        <end position="1050"/>
    </location>
</feature>
<evidence type="ECO:0000313" key="3">
    <source>
        <dbReference type="Proteomes" id="UP000309340"/>
    </source>
</evidence>
<feature type="compositionally biased region" description="Polar residues" evidence="1">
    <location>
        <begin position="837"/>
        <end position="849"/>
    </location>
</feature>
<proteinExistence type="predicted"/>
<sequence length="1070" mass="116034">MLSRSNSKAGDRLRRTQSTTSSHHTTSSGHHPDSTSTNDPFATRQQAEVAAVEAYNRARRYEDQASRPSAQLQRRRSHATGRTEGSYFEDARLGRRRSTSTKGESRPPQSRRSQQPPTVIENTTDSAGEEKVITRKRSVIPPSSTATQTRREQLTVPSTTSQRTRKPQSVYADGSPVPRRSAPLAQRSSTLQLSSTPVSEHTDGYGGNLAHLSDFGEPTATAHTFDSLRPSIRETQTDEEILALARDRCLQDFQQKKVRERKSFILAPFQKRRATNHFTTSDSSYDNTLPPFNYAIDVAHASLTHASEPFPLVPVTITKSATKSRNFSETLKGRIKKAFRKASRAPSGLPAQHVEAKHSHYGISEDAPLTVRRKIADPFVVIAENTPTATAEQQTASTNSRSSGGQCSETKSRVTSWATSTAAGTCTSRAEVVHLGSVEEHGGLQRSNSVSTLRKAKSFFGKPVQNRLRRPSKVELNTSEESQGLYSALQQRMRPAKRTPTPDDAGVIDEVGGRDSRVSSGLASLPSQQQAGNTVTGGKRYSTPTVRSVTPDPQAYKIRICSPVEEVLSPAGAVATHLTRPAHLDQHPSEAPPEQTLLQRRRATKAPAPSQEQLQRRMEKSKNRWQSPLDELSPHPARADMDENPYELRSLSLSHQQPKADSDLPHHAKVGEQGHPIGRAAMLSPSVYSRASDGASPRPLTPVENGGMVVTITGREVKSYAISPPKQEAKQRRVQTSGQWRRWLSDEMSGFKAAREDFSLAQAFLSGGAGDRSRSTFAEQNNDGDPALHTSISPSVDARPASTATSVRPDSTTAGHPRANSRRASFMNERYPMVDTLRNSSGESITSRNVRSRAGSGSEREQTVQPPSLDSQPRKRALARNRVVTGRASIAQMQSISKDKSVQTSEDTTTQDYTMSGALLDHDDDEPTAMLPKRSLPSSSTTEHQVKKANRHKSAFELRANYKNTSTGRSTPLEIRRCKPMNGNTVNMLEDTSIRNISAGPYAAYPLATANAAAASTHNHHTTNNLNKKKENTSPAADTAGGGGGGGSAAAGGDAPGVQAAGGVAVFVAA</sequence>
<protein>
    <submittedName>
        <fullName evidence="2">Uncharacterized protein</fullName>
    </submittedName>
</protein>
<feature type="region of interest" description="Disordered" evidence="1">
    <location>
        <begin position="600"/>
        <end position="642"/>
    </location>
</feature>
<feature type="compositionally biased region" description="Polar residues" evidence="1">
    <location>
        <begin position="518"/>
        <end position="548"/>
    </location>
</feature>
<accession>A0A4U0W5I8</accession>
<dbReference type="OrthoDB" id="9975114at2759"/>
<dbReference type="STRING" id="329884.A0A4U0W5I8"/>
<evidence type="ECO:0000256" key="1">
    <source>
        <dbReference type="SAM" id="MobiDB-lite"/>
    </source>
</evidence>
<dbReference type="EMBL" id="NAJQ01001518">
    <property type="protein sequence ID" value="TKA57574.1"/>
    <property type="molecule type" value="Genomic_DNA"/>
</dbReference>
<feature type="compositionally biased region" description="Low complexity" evidence="1">
    <location>
        <begin position="1014"/>
        <end position="1026"/>
    </location>
</feature>
<feature type="compositionally biased region" description="Polar residues" evidence="1">
    <location>
        <begin position="891"/>
        <end position="914"/>
    </location>
</feature>